<sequence length="71" mass="8163">MRLQEASPAQIRERGLEVLAKALGPIGMVRFLQQFEMGSGNYTRDRERWLKDVTVGGAMMEIKKRRKKAAR</sequence>
<accession>A0A1F5UN81</accession>
<dbReference type="AlphaFoldDB" id="A0A1F5UN81"/>
<dbReference type="Proteomes" id="UP000179157">
    <property type="component" value="Unassembled WGS sequence"/>
</dbReference>
<dbReference type="EMBL" id="MFGX01000133">
    <property type="protein sequence ID" value="OGF52638.1"/>
    <property type="molecule type" value="Genomic_DNA"/>
</dbReference>
<comment type="caution">
    <text evidence="1">The sequence shown here is derived from an EMBL/GenBank/DDBJ whole genome shotgun (WGS) entry which is preliminary data.</text>
</comment>
<evidence type="ECO:0000313" key="1">
    <source>
        <dbReference type="EMBL" id="OGF52638.1"/>
    </source>
</evidence>
<gene>
    <name evidence="1" type="ORF">A2Z21_05060</name>
</gene>
<protein>
    <submittedName>
        <fullName evidence="1">Uncharacterized protein</fullName>
    </submittedName>
</protein>
<reference evidence="1 2" key="1">
    <citation type="journal article" date="2016" name="Nat. Commun.">
        <title>Thousands of microbial genomes shed light on interconnected biogeochemical processes in an aquifer system.</title>
        <authorList>
            <person name="Anantharaman K."/>
            <person name="Brown C.T."/>
            <person name="Hug L.A."/>
            <person name="Sharon I."/>
            <person name="Castelle C.J."/>
            <person name="Probst A.J."/>
            <person name="Thomas B.C."/>
            <person name="Singh A."/>
            <person name="Wilkins M.J."/>
            <person name="Karaoz U."/>
            <person name="Brodie E.L."/>
            <person name="Williams K.H."/>
            <person name="Hubbard S.S."/>
            <person name="Banfield J.F."/>
        </authorList>
    </citation>
    <scope>NUCLEOTIDE SEQUENCE [LARGE SCALE GENOMIC DNA]</scope>
    <source>
        <strain evidence="2">RBG_16_55_9</strain>
    </source>
</reference>
<evidence type="ECO:0000313" key="2">
    <source>
        <dbReference type="Proteomes" id="UP000179157"/>
    </source>
</evidence>
<proteinExistence type="predicted"/>
<name>A0A1F5UN81_FRAXR</name>
<organism evidence="1 2">
    <name type="scientific">Fraserbacteria sp. (strain RBG_16_55_9)</name>
    <dbReference type="NCBI Taxonomy" id="1817864"/>
    <lineage>
        <taxon>Bacteria</taxon>
        <taxon>Candidatus Fraseribacteriota</taxon>
    </lineage>
</organism>